<gene>
    <name evidence="2" type="primary">8234446</name>
    <name evidence="1" type="ORF">Phum_PHUM418670</name>
</gene>
<accession>E0VSH3</accession>
<dbReference type="EMBL" id="AAZO01005132">
    <property type="status" value="NOT_ANNOTATED_CDS"/>
    <property type="molecule type" value="Genomic_DNA"/>
</dbReference>
<dbReference type="EMBL" id="DS235751">
    <property type="protein sequence ID" value="EEB16329.1"/>
    <property type="molecule type" value="Genomic_DNA"/>
</dbReference>
<dbReference type="HOGENOM" id="CLU_371019_0_0_1"/>
<dbReference type="GO" id="GO:0000724">
    <property type="term" value="P:double-strand break repair via homologous recombination"/>
    <property type="evidence" value="ECO:0007669"/>
    <property type="project" value="InterPro"/>
</dbReference>
<proteinExistence type="predicted"/>
<dbReference type="AlphaFoldDB" id="E0VSH3"/>
<dbReference type="GeneID" id="8234446"/>
<sequence>MEKLYYYLNRGLWKLAEKYFDRNDEFQRDYFWAVAVHPNHHSFASHIISTPWQQSWMILKILENSLTASKEKEEEPDILEIQDLNILRNEIDFQFTLRDYYSDSFVQVLRVLYSKLQNHIPVNFNESETKAFNLKLKSLFKILLEENSITAHTLFKQLLQVGFFATSCETLLYEVENNQKLCNLIVSGLCETKLIQCHVPQVLKLLQSPLRKELCYLLLAFDNISILHSMIEEDKKFLKSNSKVKLQSLLENGIQPLQFFLDMTILERHFLLQILDLINAHLDDFPSLANCTNIPQFIWPLILLKNLNNFTISKEVFLSLIKKCRDSTKNKTFIKFTYVVEWCIHFYHEAEKEKTVEKVLPKIDCLENLLEKSQEHSFLYLINSTTNLSETDWNQIINLIKDDELEKQEEKSWDIIVLEGYCILMLAMKAIIFSSEISDLAQTLRIKLDDLLIADDIFSLLYKDEVTENLKKVKQMANSLYPLEFRLEILENLFALLFVSYEDVKKLNYFVNDSLNFEKALEKVLIKGKFSFSNEKLNRMNAPEFLLQILDKSEEEELSRKQKLKGFICKKYIVRDLIYLIKDCLENLEEDCSSIRSNNSQTDVPCTIKSIQMENRLDRLIESVSEATWRLQLVTDPDFIAQINSMKNACGHDPNHNFDGEWVYMPYDTERSGFLKTRKKSMEKLNDSQNNSSPACGIDNCSPELQSLKQYKAAFGHGIINHMLASDSSLVVRCLSQNDDLNADHIVQVS</sequence>
<dbReference type="InParanoid" id="E0VSH3"/>
<dbReference type="RefSeq" id="XP_002429067.1">
    <property type="nucleotide sequence ID" value="XM_002429022.1"/>
</dbReference>
<dbReference type="GO" id="GO:0005765">
    <property type="term" value="C:lysosomal membrane"/>
    <property type="evidence" value="ECO:0007669"/>
    <property type="project" value="TreeGrafter"/>
</dbReference>
<dbReference type="VEuPathDB" id="VectorBase:PHUM418670"/>
<evidence type="ECO:0000313" key="3">
    <source>
        <dbReference type="Proteomes" id="UP000009046"/>
    </source>
</evidence>
<organism>
    <name type="scientific">Pediculus humanus subsp. corporis</name>
    <name type="common">Body louse</name>
    <dbReference type="NCBI Taxonomy" id="121224"/>
    <lineage>
        <taxon>Eukaryota</taxon>
        <taxon>Metazoa</taxon>
        <taxon>Ecdysozoa</taxon>
        <taxon>Arthropoda</taxon>
        <taxon>Hexapoda</taxon>
        <taxon>Insecta</taxon>
        <taxon>Pterygota</taxon>
        <taxon>Neoptera</taxon>
        <taxon>Paraneoptera</taxon>
        <taxon>Psocodea</taxon>
        <taxon>Troctomorpha</taxon>
        <taxon>Phthiraptera</taxon>
        <taxon>Anoplura</taxon>
        <taxon>Pediculidae</taxon>
        <taxon>Pediculus</taxon>
    </lineage>
</organism>
<dbReference type="Proteomes" id="UP000009046">
    <property type="component" value="Unassembled WGS sequence"/>
</dbReference>
<keyword evidence="3" id="KW-1185">Reference proteome</keyword>
<protein>
    <submittedName>
        <fullName evidence="1 2">Uncharacterized protein</fullName>
    </submittedName>
</protein>
<dbReference type="OrthoDB" id="1936617at2759"/>
<dbReference type="GO" id="GO:0000281">
    <property type="term" value="P:mitotic cytokinesis"/>
    <property type="evidence" value="ECO:0007669"/>
    <property type="project" value="InterPro"/>
</dbReference>
<reference evidence="1" key="2">
    <citation type="submission" date="2007-04" db="EMBL/GenBank/DDBJ databases">
        <title>The genome of the human body louse.</title>
        <authorList>
            <consortium name="The Human Body Louse Genome Consortium"/>
            <person name="Kirkness E."/>
            <person name="Walenz B."/>
            <person name="Hass B."/>
            <person name="Bruggner R."/>
            <person name="Strausberg R."/>
        </authorList>
    </citation>
    <scope>NUCLEOTIDE SEQUENCE</scope>
    <source>
        <strain evidence="1">USDA</strain>
    </source>
</reference>
<name>E0VSH3_PEDHC</name>
<dbReference type="GO" id="GO:0032465">
    <property type="term" value="P:regulation of cytokinesis"/>
    <property type="evidence" value="ECO:0007669"/>
    <property type="project" value="TreeGrafter"/>
</dbReference>
<dbReference type="KEGG" id="phu:Phum_PHUM418670"/>
<dbReference type="GO" id="GO:0005813">
    <property type="term" value="C:centrosome"/>
    <property type="evidence" value="ECO:0007669"/>
    <property type="project" value="TreeGrafter"/>
</dbReference>
<dbReference type="GO" id="GO:0030496">
    <property type="term" value="C:midbody"/>
    <property type="evidence" value="ECO:0007669"/>
    <property type="project" value="TreeGrafter"/>
</dbReference>
<dbReference type="EnsemblMetazoa" id="PHUM418670-RA">
    <property type="protein sequence ID" value="PHUM418670-PA"/>
    <property type="gene ID" value="PHUM418670"/>
</dbReference>
<evidence type="ECO:0000313" key="2">
    <source>
        <dbReference type="EnsemblMetazoa" id="PHUM418670-PA"/>
    </source>
</evidence>
<dbReference type="PANTHER" id="PTHR46591:SF1">
    <property type="entry name" value="ZINC FINGER FYVE DOMAIN-CONTAINING PROTEIN 26"/>
    <property type="match status" value="1"/>
</dbReference>
<evidence type="ECO:0000313" key="1">
    <source>
        <dbReference type="EMBL" id="EEB16329.1"/>
    </source>
</evidence>
<reference evidence="1" key="1">
    <citation type="submission" date="2007-04" db="EMBL/GenBank/DDBJ databases">
        <title>Annotation of Pediculus humanus corporis strain USDA.</title>
        <authorList>
            <person name="Kirkness E."/>
            <person name="Hannick L."/>
            <person name="Hass B."/>
            <person name="Bruggner R."/>
            <person name="Lawson D."/>
            <person name="Bidwell S."/>
            <person name="Joardar V."/>
            <person name="Caler E."/>
            <person name="Walenz B."/>
            <person name="Inman J."/>
            <person name="Schobel S."/>
            <person name="Galinsky K."/>
            <person name="Amedeo P."/>
            <person name="Strausberg R."/>
        </authorList>
    </citation>
    <scope>NUCLEOTIDE SEQUENCE</scope>
    <source>
        <strain evidence="1">USDA</strain>
    </source>
</reference>
<dbReference type="InterPro" id="IPR028730">
    <property type="entry name" value="ZFYVE26"/>
</dbReference>
<reference evidence="2" key="3">
    <citation type="submission" date="2021-02" db="UniProtKB">
        <authorList>
            <consortium name="EnsemblMetazoa"/>
        </authorList>
    </citation>
    <scope>IDENTIFICATION</scope>
    <source>
        <strain evidence="2">USDA</strain>
    </source>
</reference>
<dbReference type="CTD" id="8234446"/>
<dbReference type="GO" id="GO:0032266">
    <property type="term" value="F:phosphatidylinositol-3-phosphate binding"/>
    <property type="evidence" value="ECO:0007669"/>
    <property type="project" value="InterPro"/>
</dbReference>
<dbReference type="eggNOG" id="ENOG502SBPQ">
    <property type="taxonomic scope" value="Eukaryota"/>
</dbReference>
<dbReference type="PANTHER" id="PTHR46591">
    <property type="entry name" value="ZINC FINGER FYVE DOMAIN-CONTAINING PROTEIN 26"/>
    <property type="match status" value="1"/>
</dbReference>